<evidence type="ECO:0000259" key="9">
    <source>
        <dbReference type="PROSITE" id="PS51330"/>
    </source>
</evidence>
<evidence type="ECO:0000256" key="1">
    <source>
        <dbReference type="ARBA" id="ARBA00004903"/>
    </source>
</evidence>
<feature type="domain" description="DHFR" evidence="9">
    <location>
        <begin position="2"/>
        <end position="171"/>
    </location>
</feature>
<keyword evidence="11" id="KW-1185">Reference proteome</keyword>
<sequence>MTISLIAAMAQNRIIGHDRPDGRPDLPWHLPDDFAYFKQKTSGHAIIMGRKSLDALGKPLPKRTNIVITRNPDFWVDGVLVVNTLEAALEAARQAEASHEQPELFVIGGAEIYALALPIADRIYLTEVHRAYKGNASFPEFDKTVWHEISRHPHPADERHEAAFDFVVYERES</sequence>
<dbReference type="PRINTS" id="PR00070">
    <property type="entry name" value="DHFR"/>
</dbReference>
<evidence type="ECO:0000256" key="3">
    <source>
        <dbReference type="ARBA" id="ARBA00012856"/>
    </source>
</evidence>
<dbReference type="Pfam" id="PF00186">
    <property type="entry name" value="DHFR_1"/>
    <property type="match status" value="1"/>
</dbReference>
<reference evidence="10 11" key="1">
    <citation type="submission" date="2021-03" db="EMBL/GenBank/DDBJ databases">
        <title>Fibrella sp. HMF5405 genome sequencing and assembly.</title>
        <authorList>
            <person name="Kang H."/>
            <person name="Kim H."/>
            <person name="Bae S."/>
            <person name="Joh K."/>
        </authorList>
    </citation>
    <scope>NUCLEOTIDE SEQUENCE [LARGE SCALE GENOMIC DNA]</scope>
    <source>
        <strain evidence="10 11">HMF5405</strain>
    </source>
</reference>
<dbReference type="EC" id="1.5.1.3" evidence="3 8"/>
<dbReference type="PROSITE" id="PS51330">
    <property type="entry name" value="DHFR_2"/>
    <property type="match status" value="1"/>
</dbReference>
<keyword evidence="4 8" id="KW-0554">One-carbon metabolism</keyword>
<comment type="caution">
    <text evidence="10">The sequence shown here is derived from an EMBL/GenBank/DDBJ whole genome shotgun (WGS) entry which is preliminary data.</text>
</comment>
<accession>A0ABS3JHY9</accession>
<evidence type="ECO:0000313" key="10">
    <source>
        <dbReference type="EMBL" id="MBO0949613.1"/>
    </source>
</evidence>
<evidence type="ECO:0000256" key="2">
    <source>
        <dbReference type="ARBA" id="ARBA00009539"/>
    </source>
</evidence>
<comment type="catalytic activity">
    <reaction evidence="8">
        <text>(6S)-5,6,7,8-tetrahydrofolate + NADP(+) = 7,8-dihydrofolate + NADPH + H(+)</text>
        <dbReference type="Rhea" id="RHEA:15009"/>
        <dbReference type="ChEBI" id="CHEBI:15378"/>
        <dbReference type="ChEBI" id="CHEBI:57451"/>
        <dbReference type="ChEBI" id="CHEBI:57453"/>
        <dbReference type="ChEBI" id="CHEBI:57783"/>
        <dbReference type="ChEBI" id="CHEBI:58349"/>
        <dbReference type="EC" id="1.5.1.3"/>
    </reaction>
</comment>
<dbReference type="Proteomes" id="UP000664628">
    <property type="component" value="Unassembled WGS sequence"/>
</dbReference>
<dbReference type="PANTHER" id="PTHR48069:SF3">
    <property type="entry name" value="DIHYDROFOLATE REDUCTASE"/>
    <property type="match status" value="1"/>
</dbReference>
<protein>
    <recommendedName>
        <fullName evidence="3 8">Dihydrofolate reductase</fullName>
        <ecNumber evidence="3 8">1.5.1.3</ecNumber>
    </recommendedName>
</protein>
<evidence type="ECO:0000256" key="5">
    <source>
        <dbReference type="ARBA" id="ARBA00022857"/>
    </source>
</evidence>
<dbReference type="PANTHER" id="PTHR48069">
    <property type="entry name" value="DIHYDROFOLATE REDUCTASE"/>
    <property type="match status" value="1"/>
</dbReference>
<comment type="similarity">
    <text evidence="2 8">Belongs to the dihydrofolate reductase family.</text>
</comment>
<keyword evidence="6 8" id="KW-0560">Oxidoreductase</keyword>
<dbReference type="CDD" id="cd00209">
    <property type="entry name" value="DHFR"/>
    <property type="match status" value="1"/>
</dbReference>
<evidence type="ECO:0000256" key="4">
    <source>
        <dbReference type="ARBA" id="ARBA00022563"/>
    </source>
</evidence>
<organism evidence="10 11">
    <name type="scientific">Fibrella forsythiae</name>
    <dbReference type="NCBI Taxonomy" id="2817061"/>
    <lineage>
        <taxon>Bacteria</taxon>
        <taxon>Pseudomonadati</taxon>
        <taxon>Bacteroidota</taxon>
        <taxon>Cytophagia</taxon>
        <taxon>Cytophagales</taxon>
        <taxon>Spirosomataceae</taxon>
        <taxon>Fibrella</taxon>
    </lineage>
</organism>
<dbReference type="PIRSF" id="PIRSF000194">
    <property type="entry name" value="DHFR"/>
    <property type="match status" value="1"/>
</dbReference>
<evidence type="ECO:0000256" key="6">
    <source>
        <dbReference type="ARBA" id="ARBA00023002"/>
    </source>
</evidence>
<gene>
    <name evidence="10" type="ORF">J2I46_13535</name>
</gene>
<dbReference type="InterPro" id="IPR024072">
    <property type="entry name" value="DHFR-like_dom_sf"/>
</dbReference>
<proteinExistence type="inferred from homology"/>
<dbReference type="Gene3D" id="3.40.430.10">
    <property type="entry name" value="Dihydrofolate Reductase, subunit A"/>
    <property type="match status" value="1"/>
</dbReference>
<dbReference type="InterPro" id="IPR012259">
    <property type="entry name" value="DHFR"/>
</dbReference>
<name>A0ABS3JHY9_9BACT</name>
<evidence type="ECO:0000256" key="7">
    <source>
        <dbReference type="ARBA" id="ARBA00025067"/>
    </source>
</evidence>
<evidence type="ECO:0000313" key="11">
    <source>
        <dbReference type="Proteomes" id="UP000664628"/>
    </source>
</evidence>
<keyword evidence="5 8" id="KW-0521">NADP</keyword>
<comment type="function">
    <text evidence="7 8">Key enzyme in folate metabolism. Catalyzes an essential reaction for de novo glycine and purine synthesis, and for DNA precursor synthesis.</text>
</comment>
<dbReference type="InterPro" id="IPR001796">
    <property type="entry name" value="DHFR_dom"/>
</dbReference>
<comment type="pathway">
    <text evidence="1 8">Cofactor biosynthesis; tetrahydrofolate biosynthesis; 5,6,7,8-tetrahydrofolate from 7,8-dihydrofolate: step 1/1.</text>
</comment>
<dbReference type="SUPFAM" id="SSF53597">
    <property type="entry name" value="Dihydrofolate reductase-like"/>
    <property type="match status" value="1"/>
</dbReference>
<dbReference type="RefSeq" id="WP_207329562.1">
    <property type="nucleotide sequence ID" value="NZ_JAFMYW010000003.1"/>
</dbReference>
<dbReference type="EMBL" id="JAFMYW010000003">
    <property type="protein sequence ID" value="MBO0949613.1"/>
    <property type="molecule type" value="Genomic_DNA"/>
</dbReference>
<evidence type="ECO:0000256" key="8">
    <source>
        <dbReference type="PIRNR" id="PIRNR000194"/>
    </source>
</evidence>